<name>A0A812LQX1_9DINO</name>
<gene>
    <name evidence="2" type="ORF">SNAT2548_LOCUS12321</name>
</gene>
<feature type="region of interest" description="Disordered" evidence="1">
    <location>
        <begin position="143"/>
        <end position="164"/>
    </location>
</feature>
<dbReference type="OrthoDB" id="421638at2759"/>
<dbReference type="EMBL" id="CAJNDS010001175">
    <property type="protein sequence ID" value="CAE7250602.1"/>
    <property type="molecule type" value="Genomic_DNA"/>
</dbReference>
<proteinExistence type="predicted"/>
<evidence type="ECO:0000256" key="1">
    <source>
        <dbReference type="SAM" id="MobiDB-lite"/>
    </source>
</evidence>
<protein>
    <submittedName>
        <fullName evidence="2">Uncharacterized protein</fullName>
    </submittedName>
</protein>
<sequence>MAMQLAHFFARVCEPRGFNLYDKAPKQDIPKPWNELQIHTSFKYAMGNFKEEDICNRACRYVDDPMRASGVFENTGDQLPLANMWQACRGMPLLCFAGLAWRTGGMEHGHDVEELTEEVVNSRMHPLQNLAVRSEDVVITKEEPLPEQPAAEEQPPPVDAEMEGGDSWWALHWSASRYGQFETRCRARGRSRSRRTKRVRVVATSWMEHDTDPSPYRWQDTW</sequence>
<dbReference type="Proteomes" id="UP000604046">
    <property type="component" value="Unassembled WGS sequence"/>
</dbReference>
<dbReference type="AlphaFoldDB" id="A0A812LQX1"/>
<evidence type="ECO:0000313" key="2">
    <source>
        <dbReference type="EMBL" id="CAE7250602.1"/>
    </source>
</evidence>
<reference evidence="2" key="1">
    <citation type="submission" date="2021-02" db="EMBL/GenBank/DDBJ databases">
        <authorList>
            <person name="Dougan E. K."/>
            <person name="Rhodes N."/>
            <person name="Thang M."/>
            <person name="Chan C."/>
        </authorList>
    </citation>
    <scope>NUCLEOTIDE SEQUENCE</scope>
</reference>
<comment type="caution">
    <text evidence="2">The sequence shown here is derived from an EMBL/GenBank/DDBJ whole genome shotgun (WGS) entry which is preliminary data.</text>
</comment>
<keyword evidence="3" id="KW-1185">Reference proteome</keyword>
<evidence type="ECO:0000313" key="3">
    <source>
        <dbReference type="Proteomes" id="UP000604046"/>
    </source>
</evidence>
<accession>A0A812LQX1</accession>
<organism evidence="2 3">
    <name type="scientific">Symbiodinium natans</name>
    <dbReference type="NCBI Taxonomy" id="878477"/>
    <lineage>
        <taxon>Eukaryota</taxon>
        <taxon>Sar</taxon>
        <taxon>Alveolata</taxon>
        <taxon>Dinophyceae</taxon>
        <taxon>Suessiales</taxon>
        <taxon>Symbiodiniaceae</taxon>
        <taxon>Symbiodinium</taxon>
    </lineage>
</organism>